<accession>A0ABU0FAA9</accession>
<evidence type="ECO:0000256" key="1">
    <source>
        <dbReference type="SAM" id="Phobius"/>
    </source>
</evidence>
<keyword evidence="1" id="KW-1133">Transmembrane helix</keyword>
<dbReference type="Proteomes" id="UP001237448">
    <property type="component" value="Unassembled WGS sequence"/>
</dbReference>
<evidence type="ECO:0000313" key="3">
    <source>
        <dbReference type="Proteomes" id="UP001237448"/>
    </source>
</evidence>
<keyword evidence="1" id="KW-0472">Membrane</keyword>
<protein>
    <submittedName>
        <fullName evidence="2">Integral membrane protein</fullName>
    </submittedName>
</protein>
<sequence>MSITNHIWLVGPLVLVLILIIAFRPLAYQRPPRDSWIGRLRPDEARKLHWRSIALATALIAFVLLVYAVSFVKGPGIGSQGF</sequence>
<keyword evidence="3" id="KW-1185">Reference proteome</keyword>
<gene>
    <name evidence="2" type="ORF">J3R73_001350</name>
</gene>
<reference evidence="2 3" key="1">
    <citation type="submission" date="2023-07" db="EMBL/GenBank/DDBJ databases">
        <title>Genomic Encyclopedia of Type Strains, Phase IV (KMG-IV): sequencing the most valuable type-strain genomes for metagenomic binning, comparative biology and taxonomic classification.</title>
        <authorList>
            <person name="Goeker M."/>
        </authorList>
    </citation>
    <scope>NUCLEOTIDE SEQUENCE [LARGE SCALE GENOMIC DNA]</scope>
    <source>
        <strain evidence="2 3">DSM 5896</strain>
    </source>
</reference>
<organism evidence="2 3">
    <name type="scientific">Labrys monachus</name>
    <dbReference type="NCBI Taxonomy" id="217067"/>
    <lineage>
        <taxon>Bacteria</taxon>
        <taxon>Pseudomonadati</taxon>
        <taxon>Pseudomonadota</taxon>
        <taxon>Alphaproteobacteria</taxon>
        <taxon>Hyphomicrobiales</taxon>
        <taxon>Xanthobacteraceae</taxon>
        <taxon>Labrys</taxon>
    </lineage>
</organism>
<feature type="transmembrane region" description="Helical" evidence="1">
    <location>
        <begin position="6"/>
        <end position="27"/>
    </location>
</feature>
<feature type="transmembrane region" description="Helical" evidence="1">
    <location>
        <begin position="48"/>
        <end position="72"/>
    </location>
</feature>
<name>A0ABU0FAA9_9HYPH</name>
<proteinExistence type="predicted"/>
<keyword evidence="1" id="KW-0812">Transmembrane</keyword>
<comment type="caution">
    <text evidence="2">The sequence shown here is derived from an EMBL/GenBank/DDBJ whole genome shotgun (WGS) entry which is preliminary data.</text>
</comment>
<evidence type="ECO:0000313" key="2">
    <source>
        <dbReference type="EMBL" id="MDQ0391558.1"/>
    </source>
</evidence>
<dbReference type="EMBL" id="JAUSVK010000001">
    <property type="protein sequence ID" value="MDQ0391558.1"/>
    <property type="molecule type" value="Genomic_DNA"/>
</dbReference>
<dbReference type="RefSeq" id="WP_307424072.1">
    <property type="nucleotide sequence ID" value="NZ_JAUSVK010000001.1"/>
</dbReference>